<keyword evidence="3" id="KW-0805">Transcription regulation</keyword>
<keyword evidence="7" id="KW-0732">Signal</keyword>
<evidence type="ECO:0000256" key="7">
    <source>
        <dbReference type="SAM" id="SignalP"/>
    </source>
</evidence>
<evidence type="ECO:0000256" key="6">
    <source>
        <dbReference type="ARBA" id="ARBA00023242"/>
    </source>
</evidence>
<dbReference type="OrthoDB" id="10072451at2759"/>
<evidence type="ECO:0000256" key="2">
    <source>
        <dbReference type="ARBA" id="ARBA00022737"/>
    </source>
</evidence>
<dbReference type="GO" id="GO:0003700">
    <property type="term" value="F:DNA-binding transcription factor activity"/>
    <property type="evidence" value="ECO:0007669"/>
    <property type="project" value="TreeGrafter"/>
</dbReference>
<dbReference type="GO" id="GO:0003677">
    <property type="term" value="F:DNA binding"/>
    <property type="evidence" value="ECO:0007669"/>
    <property type="project" value="UniProtKB-KW"/>
</dbReference>
<dbReference type="PANTHER" id="PTHR46304">
    <property type="entry name" value="GENERAL TRANSCRIPTION FACTOR II-I REPEAT DOMAIN-CONTAINING PROTEIN 1"/>
    <property type="match status" value="1"/>
</dbReference>
<keyword evidence="9" id="KW-1185">Reference proteome</keyword>
<comment type="caution">
    <text evidence="8">The sequence shown here is derived from an EMBL/GenBank/DDBJ whole genome shotgun (WGS) entry which is preliminary data.</text>
</comment>
<evidence type="ECO:0000256" key="3">
    <source>
        <dbReference type="ARBA" id="ARBA00023015"/>
    </source>
</evidence>
<evidence type="ECO:0000313" key="8">
    <source>
        <dbReference type="EMBL" id="KAJ8018991.1"/>
    </source>
</evidence>
<protein>
    <submittedName>
        <fullName evidence="8">General transcription factor II-I repeat domain-containing protein 1</fullName>
    </submittedName>
</protein>
<evidence type="ECO:0000256" key="1">
    <source>
        <dbReference type="ARBA" id="ARBA00004123"/>
    </source>
</evidence>
<feature type="chain" id="PRO_5040263853" evidence="7">
    <location>
        <begin position="21"/>
        <end position="231"/>
    </location>
</feature>
<dbReference type="EMBL" id="JAIZAY010000117">
    <property type="protein sequence ID" value="KAJ8018991.1"/>
    <property type="molecule type" value="Genomic_DNA"/>
</dbReference>
<dbReference type="Gene3D" id="3.90.1460.10">
    <property type="entry name" value="GTF2I-like"/>
    <property type="match status" value="1"/>
</dbReference>
<gene>
    <name evidence="8" type="ORF">HOLleu_42688</name>
</gene>
<keyword evidence="4" id="KW-0238">DNA-binding</keyword>
<keyword evidence="2" id="KW-0677">Repeat</keyword>
<dbReference type="PROSITE" id="PS51139">
    <property type="entry name" value="GTF2I"/>
    <property type="match status" value="1"/>
</dbReference>
<proteinExistence type="predicted"/>
<dbReference type="AlphaFoldDB" id="A0A9Q0YHU0"/>
<evidence type="ECO:0000256" key="5">
    <source>
        <dbReference type="ARBA" id="ARBA00023163"/>
    </source>
</evidence>
<dbReference type="Proteomes" id="UP001152320">
    <property type="component" value="Unassembled WGS sequence"/>
</dbReference>
<dbReference type="Gene3D" id="1.10.30.10">
    <property type="entry name" value="High mobility group box domain"/>
    <property type="match status" value="1"/>
</dbReference>
<name>A0A9Q0YHU0_HOLLE</name>
<dbReference type="SUPFAM" id="SSF117773">
    <property type="entry name" value="GTF2I-like repeat"/>
    <property type="match status" value="1"/>
</dbReference>
<dbReference type="InterPro" id="IPR036647">
    <property type="entry name" value="GTF2I-like_rpt_sf"/>
</dbReference>
<dbReference type="SUPFAM" id="SSF47095">
    <property type="entry name" value="HMG-box"/>
    <property type="match status" value="1"/>
</dbReference>
<evidence type="ECO:0000313" key="9">
    <source>
        <dbReference type="Proteomes" id="UP001152320"/>
    </source>
</evidence>
<feature type="signal peptide" evidence="7">
    <location>
        <begin position="1"/>
        <end position="20"/>
    </location>
</feature>
<sequence>MAITTCTMFYSVGLLFVVFTQENKMDSRTTGYNLFCKELSSEEGVKQLASPQRFTVYAARWAALTPEGRNVFKRRAAKENTLSTRQRQQRWNKCVKKMLKIMDEMQSLQPTSGYFVLVPKDGTPRYGGTPEGNSFVTEEYETVVSGFCKGLDKQTMAKQVITVHDIRQLFNRKYAEAVGQPGKKMPYKTSSELEMEGLPEGIRLKKPQCYGTAQMRKIWDAREDIKCVLKC</sequence>
<keyword evidence="5" id="KW-0804">Transcription</keyword>
<dbReference type="GO" id="GO:0005634">
    <property type="term" value="C:nucleus"/>
    <property type="evidence" value="ECO:0007669"/>
    <property type="project" value="UniProtKB-SubCell"/>
</dbReference>
<dbReference type="CDD" id="cd00084">
    <property type="entry name" value="HMG-box_SF"/>
    <property type="match status" value="1"/>
</dbReference>
<dbReference type="InterPro" id="IPR004212">
    <property type="entry name" value="GTF2I"/>
</dbReference>
<dbReference type="PANTHER" id="PTHR46304:SF1">
    <property type="entry name" value="GENERAL TRANSCRIPTION FACTOR II-I REPEAT DOMAIN-CONTAINING PROTEIN 1"/>
    <property type="match status" value="1"/>
</dbReference>
<keyword evidence="6" id="KW-0539">Nucleus</keyword>
<evidence type="ECO:0000256" key="4">
    <source>
        <dbReference type="ARBA" id="ARBA00023125"/>
    </source>
</evidence>
<dbReference type="InterPro" id="IPR036910">
    <property type="entry name" value="HMG_box_dom_sf"/>
</dbReference>
<accession>A0A9Q0YHU0</accession>
<reference evidence="8" key="1">
    <citation type="submission" date="2021-10" db="EMBL/GenBank/DDBJ databases">
        <title>Tropical sea cucumber genome reveals ecological adaptation and Cuvierian tubules defense mechanism.</title>
        <authorList>
            <person name="Chen T."/>
        </authorList>
    </citation>
    <scope>NUCLEOTIDE SEQUENCE</scope>
    <source>
        <strain evidence="8">Nanhai2018</strain>
        <tissue evidence="8">Muscle</tissue>
    </source>
</reference>
<dbReference type="Pfam" id="PF02946">
    <property type="entry name" value="GTF2I"/>
    <property type="match status" value="1"/>
</dbReference>
<comment type="subcellular location">
    <subcellularLocation>
        <location evidence="1">Nucleus</location>
    </subcellularLocation>
</comment>
<organism evidence="8 9">
    <name type="scientific">Holothuria leucospilota</name>
    <name type="common">Black long sea cucumber</name>
    <name type="synonym">Mertensiothuria leucospilota</name>
    <dbReference type="NCBI Taxonomy" id="206669"/>
    <lineage>
        <taxon>Eukaryota</taxon>
        <taxon>Metazoa</taxon>
        <taxon>Echinodermata</taxon>
        <taxon>Eleutherozoa</taxon>
        <taxon>Echinozoa</taxon>
        <taxon>Holothuroidea</taxon>
        <taxon>Aspidochirotacea</taxon>
        <taxon>Aspidochirotida</taxon>
        <taxon>Holothuriidae</taxon>
        <taxon>Holothuria</taxon>
    </lineage>
</organism>